<protein>
    <submittedName>
        <fullName evidence="8">Sigma-70 family RNA polymerase sigma factor</fullName>
    </submittedName>
</protein>
<dbReference type="InterPro" id="IPR014284">
    <property type="entry name" value="RNA_pol_sigma-70_dom"/>
</dbReference>
<evidence type="ECO:0000259" key="6">
    <source>
        <dbReference type="Pfam" id="PF04542"/>
    </source>
</evidence>
<comment type="caution">
    <text evidence="8">The sequence shown here is derived from an EMBL/GenBank/DDBJ whole genome shotgun (WGS) entry which is preliminary data.</text>
</comment>
<keyword evidence="3" id="KW-0731">Sigma factor</keyword>
<dbReference type="InterPro" id="IPR013249">
    <property type="entry name" value="RNA_pol_sigma70_r4_t2"/>
</dbReference>
<name>A0A9X3F7H8_9BACT</name>
<dbReference type="EMBL" id="JAPNKE010000002">
    <property type="protein sequence ID" value="MCY1012906.1"/>
    <property type="molecule type" value="Genomic_DNA"/>
</dbReference>
<evidence type="ECO:0000256" key="1">
    <source>
        <dbReference type="ARBA" id="ARBA00010641"/>
    </source>
</evidence>
<accession>A0A9X3F7H8</accession>
<dbReference type="InterPro" id="IPR039425">
    <property type="entry name" value="RNA_pol_sigma-70-like"/>
</dbReference>
<dbReference type="PANTHER" id="PTHR43133:SF8">
    <property type="entry name" value="RNA POLYMERASE SIGMA FACTOR HI_1459-RELATED"/>
    <property type="match status" value="1"/>
</dbReference>
<dbReference type="GO" id="GO:0003677">
    <property type="term" value="F:DNA binding"/>
    <property type="evidence" value="ECO:0007669"/>
    <property type="project" value="UniProtKB-KW"/>
</dbReference>
<dbReference type="GO" id="GO:0006352">
    <property type="term" value="P:DNA-templated transcription initiation"/>
    <property type="evidence" value="ECO:0007669"/>
    <property type="project" value="InterPro"/>
</dbReference>
<dbReference type="SUPFAM" id="SSF88946">
    <property type="entry name" value="Sigma2 domain of RNA polymerase sigma factors"/>
    <property type="match status" value="1"/>
</dbReference>
<evidence type="ECO:0000256" key="5">
    <source>
        <dbReference type="ARBA" id="ARBA00023163"/>
    </source>
</evidence>
<dbReference type="Pfam" id="PF08281">
    <property type="entry name" value="Sigma70_r4_2"/>
    <property type="match status" value="1"/>
</dbReference>
<dbReference type="NCBIfam" id="TIGR02937">
    <property type="entry name" value="sigma70-ECF"/>
    <property type="match status" value="1"/>
</dbReference>
<organism evidence="8 9">
    <name type="scientific">Nannocystis pusilla</name>
    <dbReference type="NCBI Taxonomy" id="889268"/>
    <lineage>
        <taxon>Bacteria</taxon>
        <taxon>Pseudomonadati</taxon>
        <taxon>Myxococcota</taxon>
        <taxon>Polyangia</taxon>
        <taxon>Nannocystales</taxon>
        <taxon>Nannocystaceae</taxon>
        <taxon>Nannocystis</taxon>
    </lineage>
</organism>
<evidence type="ECO:0000256" key="2">
    <source>
        <dbReference type="ARBA" id="ARBA00023015"/>
    </source>
</evidence>
<dbReference type="InterPro" id="IPR007627">
    <property type="entry name" value="RNA_pol_sigma70_r2"/>
</dbReference>
<dbReference type="Pfam" id="PF04542">
    <property type="entry name" value="Sigma70_r2"/>
    <property type="match status" value="1"/>
</dbReference>
<dbReference type="GO" id="GO:0016987">
    <property type="term" value="F:sigma factor activity"/>
    <property type="evidence" value="ECO:0007669"/>
    <property type="project" value="UniProtKB-KW"/>
</dbReference>
<sequence length="231" mass="26198">MVRPQFVLDGVGPVFRAHPAAFRAVLGVQLRFRDGPGARRPIPARHASARRAVRSFGVAPEFAVVFREHHDFVWRILRYFGVPAEAVDDKVQDVFLVVYRRWDDFDRRSSMRSWLYGIARRVAADLRRGTARAERKLRAVPDPPPAVEPDQALAQAEAAAFVERFLATLDDDKREVFVLAELEFLTAPEIAAATGANTNTVYSRLRAARALFDRAVRRFAPELRRTHGQPR</sequence>
<keyword evidence="9" id="KW-1185">Reference proteome</keyword>
<reference evidence="8" key="1">
    <citation type="submission" date="2022-11" db="EMBL/GenBank/DDBJ databases">
        <title>Minimal conservation of predation-associated metabolite biosynthetic gene clusters underscores biosynthetic potential of Myxococcota including descriptions for ten novel species: Archangium lansinium sp. nov., Myxococcus landrumus sp. nov., Nannocystis bai.</title>
        <authorList>
            <person name="Ahearne A."/>
            <person name="Stevens C."/>
            <person name="Phillips K."/>
        </authorList>
    </citation>
    <scope>NUCLEOTIDE SEQUENCE</scope>
    <source>
        <strain evidence="8">Na p29</strain>
    </source>
</reference>
<keyword evidence="5" id="KW-0804">Transcription</keyword>
<keyword evidence="2" id="KW-0805">Transcription regulation</keyword>
<evidence type="ECO:0000313" key="9">
    <source>
        <dbReference type="Proteomes" id="UP001150924"/>
    </source>
</evidence>
<evidence type="ECO:0000256" key="4">
    <source>
        <dbReference type="ARBA" id="ARBA00023125"/>
    </source>
</evidence>
<dbReference type="Proteomes" id="UP001150924">
    <property type="component" value="Unassembled WGS sequence"/>
</dbReference>
<dbReference type="InterPro" id="IPR013325">
    <property type="entry name" value="RNA_pol_sigma_r2"/>
</dbReference>
<dbReference type="PANTHER" id="PTHR43133">
    <property type="entry name" value="RNA POLYMERASE ECF-TYPE SIGMA FACTO"/>
    <property type="match status" value="1"/>
</dbReference>
<dbReference type="Gene3D" id="1.10.1740.10">
    <property type="match status" value="1"/>
</dbReference>
<keyword evidence="4" id="KW-0238">DNA-binding</keyword>
<proteinExistence type="inferred from homology"/>
<evidence type="ECO:0000256" key="3">
    <source>
        <dbReference type="ARBA" id="ARBA00023082"/>
    </source>
</evidence>
<dbReference type="InterPro" id="IPR036388">
    <property type="entry name" value="WH-like_DNA-bd_sf"/>
</dbReference>
<dbReference type="InterPro" id="IPR013324">
    <property type="entry name" value="RNA_pol_sigma_r3/r4-like"/>
</dbReference>
<feature type="domain" description="RNA polymerase sigma-70 region 2" evidence="6">
    <location>
        <begin position="66"/>
        <end position="132"/>
    </location>
</feature>
<gene>
    <name evidence="8" type="ORF">OV079_46695</name>
</gene>
<dbReference type="SUPFAM" id="SSF88659">
    <property type="entry name" value="Sigma3 and sigma4 domains of RNA polymerase sigma factors"/>
    <property type="match status" value="1"/>
</dbReference>
<dbReference type="AlphaFoldDB" id="A0A9X3F7H8"/>
<evidence type="ECO:0000313" key="8">
    <source>
        <dbReference type="EMBL" id="MCY1012906.1"/>
    </source>
</evidence>
<feature type="domain" description="RNA polymerase sigma factor 70 region 4 type 2" evidence="7">
    <location>
        <begin position="163"/>
        <end position="210"/>
    </location>
</feature>
<dbReference type="Gene3D" id="1.10.10.10">
    <property type="entry name" value="Winged helix-like DNA-binding domain superfamily/Winged helix DNA-binding domain"/>
    <property type="match status" value="1"/>
</dbReference>
<evidence type="ECO:0000259" key="7">
    <source>
        <dbReference type="Pfam" id="PF08281"/>
    </source>
</evidence>
<comment type="similarity">
    <text evidence="1">Belongs to the sigma-70 factor family. ECF subfamily.</text>
</comment>